<dbReference type="GO" id="GO:0007165">
    <property type="term" value="P:signal transduction"/>
    <property type="evidence" value="ECO:0007669"/>
    <property type="project" value="InterPro"/>
</dbReference>
<dbReference type="PROSITE" id="PS50011">
    <property type="entry name" value="PROTEIN_KINASE_DOM"/>
    <property type="match status" value="1"/>
</dbReference>
<feature type="domain" description="NAF" evidence="14">
    <location>
        <begin position="312"/>
        <end position="336"/>
    </location>
</feature>
<proteinExistence type="inferred from homology"/>
<organism evidence="15 16">
    <name type="scientific">Arabidopsis thaliana</name>
    <name type="common">Mouse-ear cress</name>
    <dbReference type="NCBI Taxonomy" id="3702"/>
    <lineage>
        <taxon>Eukaryota</taxon>
        <taxon>Viridiplantae</taxon>
        <taxon>Streptophyta</taxon>
        <taxon>Embryophyta</taxon>
        <taxon>Tracheophyta</taxon>
        <taxon>Spermatophyta</taxon>
        <taxon>Magnoliopsida</taxon>
        <taxon>eudicotyledons</taxon>
        <taxon>Gunneridae</taxon>
        <taxon>Pentapetalae</taxon>
        <taxon>rosids</taxon>
        <taxon>malvids</taxon>
        <taxon>Brassicales</taxon>
        <taxon>Brassicaceae</taxon>
        <taxon>Camelineae</taxon>
        <taxon>Arabidopsis</taxon>
    </lineage>
</organism>
<comment type="cofactor">
    <cofactor evidence="1">
        <name>Mn(2+)</name>
        <dbReference type="ChEBI" id="CHEBI:29035"/>
    </cofactor>
</comment>
<evidence type="ECO:0000256" key="6">
    <source>
        <dbReference type="ARBA" id="ARBA00022741"/>
    </source>
</evidence>
<dbReference type="Gene3D" id="1.10.510.10">
    <property type="entry name" value="Transferase(Phosphotransferase) domain 1"/>
    <property type="match status" value="1"/>
</dbReference>
<comment type="catalytic activity">
    <reaction evidence="10">
        <text>L-seryl-[protein] + ATP = O-phospho-L-seryl-[protein] + ADP + H(+)</text>
        <dbReference type="Rhea" id="RHEA:17989"/>
        <dbReference type="Rhea" id="RHEA-COMP:9863"/>
        <dbReference type="Rhea" id="RHEA-COMP:11604"/>
        <dbReference type="ChEBI" id="CHEBI:15378"/>
        <dbReference type="ChEBI" id="CHEBI:29999"/>
        <dbReference type="ChEBI" id="CHEBI:30616"/>
        <dbReference type="ChEBI" id="CHEBI:83421"/>
        <dbReference type="ChEBI" id="CHEBI:456216"/>
        <dbReference type="EC" id="2.7.11.1"/>
    </reaction>
</comment>
<dbReference type="EMBL" id="LR881466">
    <property type="protein sequence ID" value="CAD5311395.1"/>
    <property type="molecule type" value="Genomic_DNA"/>
</dbReference>
<evidence type="ECO:0000256" key="2">
    <source>
        <dbReference type="ARBA" id="ARBA00006234"/>
    </source>
</evidence>
<dbReference type="SUPFAM" id="SSF56112">
    <property type="entry name" value="Protein kinase-like (PK-like)"/>
    <property type="match status" value="1"/>
</dbReference>
<evidence type="ECO:0000256" key="3">
    <source>
        <dbReference type="ARBA" id="ARBA00012513"/>
    </source>
</evidence>
<dbReference type="GO" id="GO:0004674">
    <property type="term" value="F:protein serine/threonine kinase activity"/>
    <property type="evidence" value="ECO:0007669"/>
    <property type="project" value="UniProtKB-KW"/>
</dbReference>
<dbReference type="Gene3D" id="3.30.310.80">
    <property type="entry name" value="Kinase associated domain 1, KA1"/>
    <property type="match status" value="2"/>
</dbReference>
<dbReference type="Gene3D" id="3.30.200.20">
    <property type="entry name" value="Phosphorylase Kinase, domain 1"/>
    <property type="match status" value="1"/>
</dbReference>
<dbReference type="InterPro" id="IPR004041">
    <property type="entry name" value="NAF_dom"/>
</dbReference>
<reference evidence="15 16" key="1">
    <citation type="submission" date="2020-09" db="EMBL/GenBank/DDBJ databases">
        <authorList>
            <person name="Ashkenazy H."/>
        </authorList>
    </citation>
    <scope>NUCLEOTIDE SEQUENCE [LARGE SCALE GENOMIC DNA]</scope>
    <source>
        <strain evidence="16">cv. Cdm-0</strain>
    </source>
</reference>
<dbReference type="InterPro" id="IPR017441">
    <property type="entry name" value="Protein_kinase_ATP_BS"/>
</dbReference>
<evidence type="ECO:0000256" key="11">
    <source>
        <dbReference type="PROSITE-ProRule" id="PRU10141"/>
    </source>
</evidence>
<dbReference type="GO" id="GO:0005524">
    <property type="term" value="F:ATP binding"/>
    <property type="evidence" value="ECO:0007669"/>
    <property type="project" value="UniProtKB-UniRule"/>
</dbReference>
<dbReference type="Pfam" id="PF03822">
    <property type="entry name" value="NAF"/>
    <property type="match status" value="1"/>
</dbReference>
<protein>
    <recommendedName>
        <fullName evidence="3">non-specific serine/threonine protein kinase</fullName>
        <ecNumber evidence="3">2.7.11.1</ecNumber>
    </recommendedName>
</protein>
<dbReference type="SMART" id="SM00220">
    <property type="entry name" value="S_TKc"/>
    <property type="match status" value="1"/>
</dbReference>
<dbReference type="PANTHER" id="PTHR43895">
    <property type="entry name" value="CALCIUM/CALMODULIN-DEPENDENT PROTEIN KINASE KINASE-RELATED"/>
    <property type="match status" value="1"/>
</dbReference>
<dbReference type="InterPro" id="IPR011009">
    <property type="entry name" value="Kinase-like_dom_sf"/>
</dbReference>
<dbReference type="InterPro" id="IPR008271">
    <property type="entry name" value="Ser/Thr_kinase_AS"/>
</dbReference>
<dbReference type="CDD" id="cd14663">
    <property type="entry name" value="STKc_SnRK3"/>
    <property type="match status" value="1"/>
</dbReference>
<evidence type="ECO:0000256" key="12">
    <source>
        <dbReference type="RuleBase" id="RU000304"/>
    </source>
</evidence>
<evidence type="ECO:0000313" key="16">
    <source>
        <dbReference type="Proteomes" id="UP000516314"/>
    </source>
</evidence>
<dbReference type="Pfam" id="PF00069">
    <property type="entry name" value="Pkinase"/>
    <property type="match status" value="1"/>
</dbReference>
<dbReference type="EC" id="2.7.11.1" evidence="3"/>
<sequence>MSGSRRKATPASRTRVGNYEMGRTLGEGSFAKVKYAKNTVTGDQAAIKILDREKVFRHKMVEQLKREISTMKLIKHPNVVEIIEVMASKTKIYIVLELVNGGELFDKIAQQGRLKEDEARRYFQQLINAVDYCHSRGVYHRDLKPENLILDANGVLKVSDFGLSAFSRQVREDGLLHTACGTPNYVAPEVLSDKGYDGAAADVWSCGVILFVLMAGYLPFDEPNLMTLYKRICKAEFSCPPWFSQGAKRVIKRILEPNPITRISIAELLEDEWFKKGYKPPSFDQDDEDITIDDVDAAFSNSKECLVTEKKEKPVSMNAFELISSSSEFSLENLFEKQAQLVKKETRFTSQRSASEIMSKMEETAKPLGFNVFEVAPSLHVVELRKTGGDTLEFHKFYKNFSSGLKDVVWNTDAAAEEQKQ</sequence>
<accession>A0A7G2DPR6</accession>
<evidence type="ECO:0000256" key="7">
    <source>
        <dbReference type="ARBA" id="ARBA00022777"/>
    </source>
</evidence>
<dbReference type="PROSITE" id="PS00108">
    <property type="entry name" value="PROTEIN_KINASE_ST"/>
    <property type="match status" value="1"/>
</dbReference>
<dbReference type="Proteomes" id="UP000516314">
    <property type="component" value="Chromosome 1"/>
</dbReference>
<evidence type="ECO:0000259" key="13">
    <source>
        <dbReference type="PROSITE" id="PS50011"/>
    </source>
</evidence>
<dbReference type="AlphaFoldDB" id="A0A7G2DPR6"/>
<keyword evidence="4 12" id="KW-0723">Serine/threonine-protein kinase</keyword>
<comment type="catalytic activity">
    <reaction evidence="9">
        <text>L-threonyl-[protein] + ATP = O-phospho-L-threonyl-[protein] + ADP + H(+)</text>
        <dbReference type="Rhea" id="RHEA:46608"/>
        <dbReference type="Rhea" id="RHEA-COMP:11060"/>
        <dbReference type="Rhea" id="RHEA-COMP:11605"/>
        <dbReference type="ChEBI" id="CHEBI:15378"/>
        <dbReference type="ChEBI" id="CHEBI:30013"/>
        <dbReference type="ChEBI" id="CHEBI:30616"/>
        <dbReference type="ChEBI" id="CHEBI:61977"/>
        <dbReference type="ChEBI" id="CHEBI:456216"/>
        <dbReference type="EC" id="2.7.11.1"/>
    </reaction>
</comment>
<dbReference type="InterPro" id="IPR000719">
    <property type="entry name" value="Prot_kinase_dom"/>
</dbReference>
<dbReference type="PANTHER" id="PTHR43895:SF145">
    <property type="entry name" value="CBL-INTERACTING SERINE_THREONINE-PROTEIN KINASE 9"/>
    <property type="match status" value="1"/>
</dbReference>
<name>A0A7G2DPR6_ARATH</name>
<evidence type="ECO:0000259" key="14">
    <source>
        <dbReference type="PROSITE" id="PS50816"/>
    </source>
</evidence>
<evidence type="ECO:0000256" key="4">
    <source>
        <dbReference type="ARBA" id="ARBA00022527"/>
    </source>
</evidence>
<dbReference type="PROSITE" id="PS00107">
    <property type="entry name" value="PROTEIN_KINASE_ATP"/>
    <property type="match status" value="1"/>
</dbReference>
<evidence type="ECO:0000313" key="15">
    <source>
        <dbReference type="EMBL" id="CAD5311395.1"/>
    </source>
</evidence>
<keyword evidence="8 11" id="KW-0067">ATP-binding</keyword>
<gene>
    <name evidence="15" type="ORF">AT9943_LOCUS11</name>
</gene>
<comment type="similarity">
    <text evidence="2">Belongs to the protein kinase superfamily. CAMK Ser/Thr protein kinase family. SNF1 subfamily.</text>
</comment>
<dbReference type="CDD" id="cd12195">
    <property type="entry name" value="CIPK_C"/>
    <property type="match status" value="1"/>
</dbReference>
<feature type="domain" description="Protein kinase" evidence="13">
    <location>
        <begin position="19"/>
        <end position="274"/>
    </location>
</feature>
<dbReference type="FunFam" id="1.10.510.10:FF:000279">
    <property type="entry name" value="Non-specific serine/threonine protein kinase"/>
    <property type="match status" value="1"/>
</dbReference>
<feature type="binding site" evidence="11">
    <location>
        <position position="48"/>
    </location>
    <ligand>
        <name>ATP</name>
        <dbReference type="ChEBI" id="CHEBI:30616"/>
    </ligand>
</feature>
<dbReference type="PROSITE" id="PS50816">
    <property type="entry name" value="NAF"/>
    <property type="match status" value="1"/>
</dbReference>
<dbReference type="FunFam" id="3.30.200.20:FF:000096">
    <property type="entry name" value="Non-specific serine/threonine protein kinase"/>
    <property type="match status" value="1"/>
</dbReference>
<evidence type="ECO:0000256" key="5">
    <source>
        <dbReference type="ARBA" id="ARBA00022679"/>
    </source>
</evidence>
<evidence type="ECO:0000256" key="1">
    <source>
        <dbReference type="ARBA" id="ARBA00001936"/>
    </source>
</evidence>
<keyword evidence="6 11" id="KW-0547">Nucleotide-binding</keyword>
<evidence type="ECO:0000256" key="10">
    <source>
        <dbReference type="ARBA" id="ARBA00048679"/>
    </source>
</evidence>
<dbReference type="InterPro" id="IPR018451">
    <property type="entry name" value="NAF/FISL_domain"/>
</dbReference>
<keyword evidence="5" id="KW-0808">Transferase</keyword>
<evidence type="ECO:0000256" key="8">
    <source>
        <dbReference type="ARBA" id="ARBA00022840"/>
    </source>
</evidence>
<evidence type="ECO:0000256" key="9">
    <source>
        <dbReference type="ARBA" id="ARBA00047899"/>
    </source>
</evidence>
<keyword evidence="7" id="KW-0418">Kinase</keyword>